<evidence type="ECO:0000259" key="4">
    <source>
        <dbReference type="PROSITE" id="PS50977"/>
    </source>
</evidence>
<comment type="caution">
    <text evidence="5">The sequence shown here is derived from an EMBL/GenBank/DDBJ whole genome shotgun (WGS) entry which is preliminary data.</text>
</comment>
<evidence type="ECO:0000313" key="6">
    <source>
        <dbReference type="Proteomes" id="UP000293342"/>
    </source>
</evidence>
<dbReference type="InterPro" id="IPR001647">
    <property type="entry name" value="HTH_TetR"/>
</dbReference>
<evidence type="ECO:0000313" key="5">
    <source>
        <dbReference type="EMBL" id="TCC47430.1"/>
    </source>
</evidence>
<dbReference type="PROSITE" id="PS50977">
    <property type="entry name" value="HTH_TETR_2"/>
    <property type="match status" value="1"/>
</dbReference>
<sequence>MPDPSTGRGPGRRPGRPGTRDEILTAARRLFAERGYAGTTIRATAAAAAVDPSLVHHYIGTKEGLSRLAGSSDRSSSRSAAGHCVDCVHERQ</sequence>
<evidence type="ECO:0000256" key="3">
    <source>
        <dbReference type="SAM" id="MobiDB-lite"/>
    </source>
</evidence>
<reference evidence="5 6" key="1">
    <citation type="submission" date="2019-02" db="EMBL/GenBank/DDBJ databases">
        <title>Kribbella capetownensis sp. nov. and Kribbella speibonae sp. nov., isolated from soil.</title>
        <authorList>
            <person name="Curtis S.M."/>
            <person name="Norton I."/>
            <person name="Everest G.J."/>
            <person name="Meyers P.R."/>
        </authorList>
    </citation>
    <scope>NUCLEOTIDE SEQUENCE [LARGE SCALE GENOMIC DNA]</scope>
    <source>
        <strain evidence="5 6">YM53</strain>
    </source>
</reference>
<dbReference type="GO" id="GO:0000976">
    <property type="term" value="F:transcription cis-regulatory region binding"/>
    <property type="evidence" value="ECO:0007669"/>
    <property type="project" value="TreeGrafter"/>
</dbReference>
<feature type="DNA-binding region" description="H-T-H motif" evidence="2">
    <location>
        <begin position="40"/>
        <end position="59"/>
    </location>
</feature>
<dbReference type="Proteomes" id="UP000293342">
    <property type="component" value="Unassembled WGS sequence"/>
</dbReference>
<dbReference type="EMBL" id="SJKD01000005">
    <property type="protein sequence ID" value="TCC47430.1"/>
    <property type="molecule type" value="Genomic_DNA"/>
</dbReference>
<gene>
    <name evidence="5" type="ORF">E0H75_21840</name>
</gene>
<evidence type="ECO:0000256" key="2">
    <source>
        <dbReference type="PROSITE-ProRule" id="PRU00335"/>
    </source>
</evidence>
<dbReference type="GO" id="GO:0003700">
    <property type="term" value="F:DNA-binding transcription factor activity"/>
    <property type="evidence" value="ECO:0007669"/>
    <property type="project" value="TreeGrafter"/>
</dbReference>
<feature type="region of interest" description="Disordered" evidence="3">
    <location>
        <begin position="1"/>
        <end position="21"/>
    </location>
</feature>
<dbReference type="PRINTS" id="PR00455">
    <property type="entry name" value="HTHTETR"/>
</dbReference>
<dbReference type="Gene3D" id="1.10.10.60">
    <property type="entry name" value="Homeodomain-like"/>
    <property type="match status" value="1"/>
</dbReference>
<name>A0A4R0JM56_9ACTN</name>
<feature type="compositionally biased region" description="Low complexity" evidence="3">
    <location>
        <begin position="66"/>
        <end position="82"/>
    </location>
</feature>
<dbReference type="InterPro" id="IPR050109">
    <property type="entry name" value="HTH-type_TetR-like_transc_reg"/>
</dbReference>
<organism evidence="5 6">
    <name type="scientific">Kribbella capetownensis</name>
    <dbReference type="NCBI Taxonomy" id="1572659"/>
    <lineage>
        <taxon>Bacteria</taxon>
        <taxon>Bacillati</taxon>
        <taxon>Actinomycetota</taxon>
        <taxon>Actinomycetes</taxon>
        <taxon>Propionibacteriales</taxon>
        <taxon>Kribbellaceae</taxon>
        <taxon>Kribbella</taxon>
    </lineage>
</organism>
<dbReference type="InterPro" id="IPR009057">
    <property type="entry name" value="Homeodomain-like_sf"/>
</dbReference>
<proteinExistence type="predicted"/>
<dbReference type="AlphaFoldDB" id="A0A4R0JM56"/>
<protein>
    <submittedName>
        <fullName evidence="5">TetR family transcriptional regulator</fullName>
    </submittedName>
</protein>
<feature type="region of interest" description="Disordered" evidence="3">
    <location>
        <begin position="64"/>
        <end position="92"/>
    </location>
</feature>
<dbReference type="Pfam" id="PF00440">
    <property type="entry name" value="TetR_N"/>
    <property type="match status" value="1"/>
</dbReference>
<dbReference type="SUPFAM" id="SSF46689">
    <property type="entry name" value="Homeodomain-like"/>
    <property type="match status" value="1"/>
</dbReference>
<feature type="domain" description="HTH tetR-type" evidence="4">
    <location>
        <begin position="17"/>
        <end position="77"/>
    </location>
</feature>
<accession>A0A4R0JM56</accession>
<keyword evidence="1 2" id="KW-0238">DNA-binding</keyword>
<evidence type="ECO:0000256" key="1">
    <source>
        <dbReference type="ARBA" id="ARBA00023125"/>
    </source>
</evidence>
<dbReference type="RefSeq" id="WP_131515500.1">
    <property type="nucleotide sequence ID" value="NZ_SJKD01000005.1"/>
</dbReference>
<dbReference type="PANTHER" id="PTHR30055:SF235">
    <property type="entry name" value="TRANSCRIPTIONAL REGULATORY PROTEIN"/>
    <property type="match status" value="1"/>
</dbReference>
<dbReference type="PANTHER" id="PTHR30055">
    <property type="entry name" value="HTH-TYPE TRANSCRIPTIONAL REGULATOR RUTR"/>
    <property type="match status" value="1"/>
</dbReference>
<keyword evidence="6" id="KW-1185">Reference proteome</keyword>